<dbReference type="SUPFAM" id="SSF56349">
    <property type="entry name" value="DNA breaking-rejoining enzymes"/>
    <property type="match status" value="1"/>
</dbReference>
<evidence type="ECO:0000256" key="1">
    <source>
        <dbReference type="ARBA" id="ARBA00023172"/>
    </source>
</evidence>
<dbReference type="Proteomes" id="UP000641152">
    <property type="component" value="Unassembled WGS sequence"/>
</dbReference>
<keyword evidence="3" id="KW-1185">Reference proteome</keyword>
<accession>A0ABR9DA23</accession>
<reference evidence="2 3" key="1">
    <citation type="submission" date="2020-09" db="EMBL/GenBank/DDBJ databases">
        <title>Methylomonas albis sp. nov. and Methylomonas fluvii sp. nov.: Two cold-adapted methanotrophs from the River Elbe and an amended description of Methylovulum psychrotolerans strain Eb1.</title>
        <authorList>
            <person name="Bussmann I.K."/>
            <person name="Klings K.-W."/>
            <person name="Warnstedt J."/>
            <person name="Hoppert M."/>
            <person name="Saborowski A."/>
            <person name="Horn F."/>
            <person name="Liebner S."/>
        </authorList>
    </citation>
    <scope>NUCLEOTIDE SEQUENCE [LARGE SCALE GENOMIC DNA]</scope>
    <source>
        <strain evidence="2 3">EbB</strain>
    </source>
</reference>
<organism evidence="2 3">
    <name type="scientific">Methylomonas fluvii</name>
    <dbReference type="NCBI Taxonomy" id="1854564"/>
    <lineage>
        <taxon>Bacteria</taxon>
        <taxon>Pseudomonadati</taxon>
        <taxon>Pseudomonadota</taxon>
        <taxon>Gammaproteobacteria</taxon>
        <taxon>Methylococcales</taxon>
        <taxon>Methylococcaceae</taxon>
        <taxon>Methylomonas</taxon>
    </lineage>
</organism>
<evidence type="ECO:0008006" key="4">
    <source>
        <dbReference type="Google" id="ProtNLM"/>
    </source>
</evidence>
<protein>
    <recommendedName>
        <fullName evidence="4">Tyr recombinase domain-containing protein</fullName>
    </recommendedName>
</protein>
<evidence type="ECO:0000313" key="2">
    <source>
        <dbReference type="EMBL" id="MBD9359676.1"/>
    </source>
</evidence>
<dbReference type="Gene3D" id="1.10.443.10">
    <property type="entry name" value="Intergrase catalytic core"/>
    <property type="match status" value="1"/>
</dbReference>
<dbReference type="InterPro" id="IPR011010">
    <property type="entry name" value="DNA_brk_join_enz"/>
</dbReference>
<proteinExistence type="predicted"/>
<sequence length="332" mass="37584">MAFMECQQAFFRAPILGAFGWFGFRGKDRDWPLPDIALETIKQQEELREVFKEIGVWSGDPKDDEPNLSNSLWISYGTLSELDSTSVSAGLRVLVQSLGLSANPDDQYLSTHRFRKTIARLVALAVTGAPKVLMDLFGHKTIEMTLYYILTDPDIAAEAKQISEEMVIMRAITAIENIDDYGGRVTKTIKHMVDQRRFRFGKDLGAEDIRELAEILTMNGQSWEMVRPGVICTKLPGSYGEYAKKVGHPEPSHCGSGCDHRLEEDFLRQDVDGAIADSIKYYQAERDAGNGLMQDFWSGQVLSHLKRFDDLREKWSANSSIQEILRHEEKPE</sequence>
<dbReference type="InterPro" id="IPR013762">
    <property type="entry name" value="Integrase-like_cat_sf"/>
</dbReference>
<comment type="caution">
    <text evidence="2">The sequence shown here is derived from an EMBL/GenBank/DDBJ whole genome shotgun (WGS) entry which is preliminary data.</text>
</comment>
<dbReference type="EMBL" id="JACXST010000001">
    <property type="protein sequence ID" value="MBD9359676.1"/>
    <property type="molecule type" value="Genomic_DNA"/>
</dbReference>
<keyword evidence="1" id="KW-0233">DNA recombination</keyword>
<name>A0ABR9DA23_9GAMM</name>
<evidence type="ECO:0000313" key="3">
    <source>
        <dbReference type="Proteomes" id="UP000641152"/>
    </source>
</evidence>
<gene>
    <name evidence="2" type="ORF">EBB_03760</name>
</gene>
<dbReference type="RefSeq" id="WP_192392534.1">
    <property type="nucleotide sequence ID" value="NZ_CAJHIU010000001.1"/>
</dbReference>